<sequence length="314" mass="33924">MSSKKGEWLKKTPALCFMAMICCALWGSAFPCIKIGYQLFKIPADAVSSQMLFAGMRFTLAGILVIVIGSLMGRKFMVPRKEAWKKILILSLFQTIIQYIFFYIGLANTTGVKSSIIEAANVFFVILLASLVFRQEKLTASKILGCVVGFAGVVLINLNQGGMDAGIKLTGEGFILLSAFSYAMSSVFLKKFGKDEDPMLLSGYQFVIGGLVITICGLLTGGTITTFTAGSTGMLFYLAIVSAGAYSIWGNLLKYNPASKVAVFGFMNPVFGVILSALLLHEQEQAFGWMGLTALVLVCVGIFVVNRDSSKTIM</sequence>
<keyword evidence="3" id="KW-1003">Cell membrane</keyword>
<dbReference type="EMBL" id="JAHQCW010000003">
    <property type="protein sequence ID" value="MBU9735463.1"/>
    <property type="molecule type" value="Genomic_DNA"/>
</dbReference>
<evidence type="ECO:0000259" key="8">
    <source>
        <dbReference type="Pfam" id="PF00892"/>
    </source>
</evidence>
<feature type="domain" description="EamA" evidence="8">
    <location>
        <begin position="170"/>
        <end position="306"/>
    </location>
</feature>
<keyword evidence="5 7" id="KW-1133">Transmembrane helix</keyword>
<evidence type="ECO:0000256" key="7">
    <source>
        <dbReference type="SAM" id="Phobius"/>
    </source>
</evidence>
<dbReference type="RefSeq" id="WP_238720553.1">
    <property type="nucleotide sequence ID" value="NZ_JAHQCW010000003.1"/>
</dbReference>
<reference evidence="9" key="1">
    <citation type="submission" date="2021-06" db="EMBL/GenBank/DDBJ databases">
        <title>Description of novel taxa of the family Lachnospiraceae.</title>
        <authorList>
            <person name="Chaplin A.V."/>
            <person name="Sokolova S.R."/>
            <person name="Pikina A.P."/>
            <person name="Korzhanova M."/>
            <person name="Belova V."/>
            <person name="Korostin D."/>
            <person name="Efimov B.A."/>
        </authorList>
    </citation>
    <scope>NUCLEOTIDE SEQUENCE</scope>
    <source>
        <strain evidence="9">ASD5720</strain>
    </source>
</reference>
<dbReference type="GO" id="GO:0005886">
    <property type="term" value="C:plasma membrane"/>
    <property type="evidence" value="ECO:0007669"/>
    <property type="project" value="UniProtKB-SubCell"/>
</dbReference>
<gene>
    <name evidence="9" type="ORF">KTH89_02875</name>
</gene>
<dbReference type="InterPro" id="IPR050638">
    <property type="entry name" value="AA-Vitamin_Transporters"/>
</dbReference>
<evidence type="ECO:0000256" key="1">
    <source>
        <dbReference type="ARBA" id="ARBA00004651"/>
    </source>
</evidence>
<feature type="domain" description="EamA" evidence="8">
    <location>
        <begin position="16"/>
        <end position="157"/>
    </location>
</feature>
<name>A0A949K4N1_9FIRM</name>
<dbReference type="Pfam" id="PF00892">
    <property type="entry name" value="EamA"/>
    <property type="match status" value="2"/>
</dbReference>
<feature type="transmembrane region" description="Helical" evidence="7">
    <location>
        <begin position="261"/>
        <end position="280"/>
    </location>
</feature>
<protein>
    <submittedName>
        <fullName evidence="9">DMT family transporter</fullName>
    </submittedName>
</protein>
<dbReference type="PANTHER" id="PTHR32322:SF18">
    <property type="entry name" value="S-ADENOSYLMETHIONINE_S-ADENOSYLHOMOCYSTEINE TRANSPORTER"/>
    <property type="match status" value="1"/>
</dbReference>
<keyword evidence="6 7" id="KW-0472">Membrane</keyword>
<organism evidence="9 10">
    <name type="scientific">Diplocloster agilis</name>
    <dbReference type="NCBI Taxonomy" id="2850323"/>
    <lineage>
        <taxon>Bacteria</taxon>
        <taxon>Bacillati</taxon>
        <taxon>Bacillota</taxon>
        <taxon>Clostridia</taxon>
        <taxon>Lachnospirales</taxon>
        <taxon>Lachnospiraceae</taxon>
        <taxon>Diplocloster</taxon>
    </lineage>
</organism>
<feature type="transmembrane region" description="Helical" evidence="7">
    <location>
        <begin position="53"/>
        <end position="71"/>
    </location>
</feature>
<feature type="transmembrane region" description="Helical" evidence="7">
    <location>
        <begin position="140"/>
        <end position="158"/>
    </location>
</feature>
<keyword evidence="4 7" id="KW-0812">Transmembrane</keyword>
<feature type="transmembrane region" description="Helical" evidence="7">
    <location>
        <begin position="227"/>
        <end position="249"/>
    </location>
</feature>
<accession>A0A949K4N1</accession>
<comment type="subcellular location">
    <subcellularLocation>
        <location evidence="1">Cell membrane</location>
        <topology evidence="1">Multi-pass membrane protein</topology>
    </subcellularLocation>
</comment>
<comment type="similarity">
    <text evidence="2">Belongs to the EamA transporter family.</text>
</comment>
<dbReference type="AlphaFoldDB" id="A0A949K4N1"/>
<keyword evidence="10" id="KW-1185">Reference proteome</keyword>
<dbReference type="Proteomes" id="UP000712157">
    <property type="component" value="Unassembled WGS sequence"/>
</dbReference>
<evidence type="ECO:0000313" key="9">
    <source>
        <dbReference type="EMBL" id="MBU9735463.1"/>
    </source>
</evidence>
<feature type="transmembrane region" description="Helical" evidence="7">
    <location>
        <begin position="286"/>
        <end position="305"/>
    </location>
</feature>
<dbReference type="PANTHER" id="PTHR32322">
    <property type="entry name" value="INNER MEMBRANE TRANSPORTER"/>
    <property type="match status" value="1"/>
</dbReference>
<evidence type="ECO:0000256" key="3">
    <source>
        <dbReference type="ARBA" id="ARBA00022475"/>
    </source>
</evidence>
<dbReference type="InterPro" id="IPR037185">
    <property type="entry name" value="EmrE-like"/>
</dbReference>
<evidence type="ECO:0000256" key="2">
    <source>
        <dbReference type="ARBA" id="ARBA00007362"/>
    </source>
</evidence>
<proteinExistence type="inferred from homology"/>
<feature type="transmembrane region" description="Helical" evidence="7">
    <location>
        <begin position="83"/>
        <end position="104"/>
    </location>
</feature>
<evidence type="ECO:0000256" key="6">
    <source>
        <dbReference type="ARBA" id="ARBA00023136"/>
    </source>
</evidence>
<evidence type="ECO:0000256" key="5">
    <source>
        <dbReference type="ARBA" id="ARBA00022989"/>
    </source>
</evidence>
<comment type="caution">
    <text evidence="9">The sequence shown here is derived from an EMBL/GenBank/DDBJ whole genome shotgun (WGS) entry which is preliminary data.</text>
</comment>
<dbReference type="InterPro" id="IPR000620">
    <property type="entry name" value="EamA_dom"/>
</dbReference>
<evidence type="ECO:0000256" key="4">
    <source>
        <dbReference type="ARBA" id="ARBA00022692"/>
    </source>
</evidence>
<feature type="transmembrane region" description="Helical" evidence="7">
    <location>
        <begin position="201"/>
        <end position="221"/>
    </location>
</feature>
<dbReference type="SUPFAM" id="SSF103481">
    <property type="entry name" value="Multidrug resistance efflux transporter EmrE"/>
    <property type="match status" value="2"/>
</dbReference>
<evidence type="ECO:0000313" key="10">
    <source>
        <dbReference type="Proteomes" id="UP000712157"/>
    </source>
</evidence>
<feature type="transmembrane region" description="Helical" evidence="7">
    <location>
        <begin position="116"/>
        <end position="133"/>
    </location>
</feature>
<feature type="transmembrane region" description="Helical" evidence="7">
    <location>
        <begin position="170"/>
        <end position="189"/>
    </location>
</feature>